<dbReference type="InterPro" id="IPR011491">
    <property type="entry name" value="FlgE_D2"/>
</dbReference>
<accession>U6B7Q5</accession>
<evidence type="ECO:0000256" key="1">
    <source>
        <dbReference type="ARBA" id="ARBA00004117"/>
    </source>
</evidence>
<dbReference type="RefSeq" id="WP_007557150.1">
    <property type="nucleotide sequence ID" value="NC_022793.1"/>
</dbReference>
<dbReference type="InterPro" id="IPR053967">
    <property type="entry name" value="LlgE_F_G-like_D1"/>
</dbReference>
<dbReference type="STRING" id="1261131.lam_390"/>
<dbReference type="InterPro" id="IPR020013">
    <property type="entry name" value="Flagellar_FlgE/F/G"/>
</dbReference>
<comment type="function">
    <text evidence="5">A flexible structure which links the flagellar filament to the drive apparatus in the basal body.</text>
</comment>
<keyword evidence="10" id="KW-0282">Flagellum</keyword>
<keyword evidence="10" id="KW-0966">Cell projection</keyword>
<dbReference type="eggNOG" id="COG1749">
    <property type="taxonomic scope" value="Bacteria"/>
</dbReference>
<evidence type="ECO:0000259" key="9">
    <source>
        <dbReference type="Pfam" id="PF22692"/>
    </source>
</evidence>
<dbReference type="Pfam" id="PF06429">
    <property type="entry name" value="Flg_bbr_C"/>
    <property type="match status" value="1"/>
</dbReference>
<dbReference type="Proteomes" id="UP000017862">
    <property type="component" value="Chromosome"/>
</dbReference>
<comment type="subcellular location">
    <subcellularLocation>
        <location evidence="1 5">Bacterial flagellum basal body</location>
    </subcellularLocation>
</comment>
<dbReference type="PANTHER" id="PTHR30435">
    <property type="entry name" value="FLAGELLAR PROTEIN"/>
    <property type="match status" value="1"/>
</dbReference>
<evidence type="ECO:0000259" key="8">
    <source>
        <dbReference type="Pfam" id="PF07559"/>
    </source>
</evidence>
<dbReference type="GO" id="GO:0009425">
    <property type="term" value="C:bacterial-type flagellum basal body"/>
    <property type="evidence" value="ECO:0007669"/>
    <property type="project" value="UniProtKB-SubCell"/>
</dbReference>
<dbReference type="GO" id="GO:0071978">
    <property type="term" value="P:bacterial-type flagellum-dependent swarming motility"/>
    <property type="evidence" value="ECO:0007669"/>
    <property type="project" value="TreeGrafter"/>
</dbReference>
<dbReference type="InterPro" id="IPR037925">
    <property type="entry name" value="FlgE/F/G-like"/>
</dbReference>
<dbReference type="AlphaFoldDB" id="U6B7Q5"/>
<evidence type="ECO:0000256" key="5">
    <source>
        <dbReference type="RuleBase" id="RU362116"/>
    </source>
</evidence>
<dbReference type="HOGENOM" id="CLU_013687_2_3_5"/>
<sequence length="423" mass="45836">MGILGTMKTAMSGMDAQSNRVSAVSDNIANVNTIGYKRTAISFSSLVFPQAGGVHVSGGVEAIEKDMISEQGSLIHTGSNTDMAIQGNGFFVVKDMLNNPYLTRSGDFHVNNDGYLQNTAGYVLQGYPIDKSASALVLNGFQGLEKVNVQNFELHPTPTTEGFISANLDRDAKLISSSANTPKSNKEAEYTNKNSFVAYDNLGSQVIYDLYYTKTGPELWEVSVFRQDQSTDNGFPYKGNKSLLSTVNLSFDPITGRLKSSSPKEISFDDNTSGVNHPIKIDISKMTQMAGGFIPQKTEMNGHSTGKIKDFSVSKDGIVDVIYEGNVRVPVCRLAIATVPSVDKLRPCDGNAYLPTRDSGNVSIGFPGDNNRGEIFSGALETSNIDLANELTELIESQRNYAANSKVFQTSSDFMDILIGLKR</sequence>
<protein>
    <recommendedName>
        <fullName evidence="3 5">Flagellar hook protein FlgE</fullName>
    </recommendedName>
</protein>
<dbReference type="Pfam" id="PF22692">
    <property type="entry name" value="LlgE_F_G_D1"/>
    <property type="match status" value="1"/>
</dbReference>
<proteinExistence type="inferred from homology"/>
<evidence type="ECO:0000313" key="10">
    <source>
        <dbReference type="EMBL" id="AHA27757.1"/>
    </source>
</evidence>
<keyword evidence="4 5" id="KW-0975">Bacterial flagellum</keyword>
<dbReference type="GO" id="GO:0005829">
    <property type="term" value="C:cytosol"/>
    <property type="evidence" value="ECO:0007669"/>
    <property type="project" value="TreeGrafter"/>
</dbReference>
<dbReference type="PANTHER" id="PTHR30435:SF1">
    <property type="entry name" value="FLAGELLAR HOOK PROTEIN FLGE"/>
    <property type="match status" value="1"/>
</dbReference>
<dbReference type="GO" id="GO:0009424">
    <property type="term" value="C:bacterial-type flagellum hook"/>
    <property type="evidence" value="ECO:0007669"/>
    <property type="project" value="TreeGrafter"/>
</dbReference>
<dbReference type="NCBIfam" id="TIGR03506">
    <property type="entry name" value="FlgEFG_subfam"/>
    <property type="match status" value="1"/>
</dbReference>
<evidence type="ECO:0000259" key="6">
    <source>
        <dbReference type="Pfam" id="PF00460"/>
    </source>
</evidence>
<dbReference type="SUPFAM" id="SSF117143">
    <property type="entry name" value="Flagellar hook protein flgE"/>
    <property type="match status" value="1"/>
</dbReference>
<keyword evidence="11" id="KW-1185">Reference proteome</keyword>
<dbReference type="InterPro" id="IPR037058">
    <property type="entry name" value="Falgellar_hook_FlgE_sf"/>
</dbReference>
<evidence type="ECO:0000259" key="7">
    <source>
        <dbReference type="Pfam" id="PF06429"/>
    </source>
</evidence>
<reference evidence="10 11" key="1">
    <citation type="journal article" date="2014" name="Mol. Plant Microbe Interact.">
        <title>The complete genome sequence of Candidatus Liberibacter americanus, associated with citrus Huanglongbing.</title>
        <authorList>
            <person name="Wulff N.A."/>
            <person name="Zhang S."/>
            <person name="Setubal J.C."/>
            <person name="Almeida N.F."/>
            <person name="Martins E.C."/>
            <person name="Harakava R."/>
            <person name="Kumar D."/>
            <person name="Rangel L.T."/>
            <person name="Foissac X."/>
            <person name="Bove J."/>
            <person name="Gabriel D.W."/>
        </authorList>
    </citation>
    <scope>NUCLEOTIDE SEQUENCE [LARGE SCALE GENOMIC DNA]</scope>
    <source>
        <strain evidence="10 11">Sao Paulo</strain>
    </source>
</reference>
<gene>
    <name evidence="10" type="primary">flgE</name>
    <name evidence="10" type="ORF">lam_390</name>
</gene>
<dbReference type="EMBL" id="CP006604">
    <property type="protein sequence ID" value="AHA27757.1"/>
    <property type="molecule type" value="Genomic_DNA"/>
</dbReference>
<keyword evidence="10" id="KW-0969">Cilium</keyword>
<feature type="domain" description="Flagellar hook protein FlgE D2" evidence="8">
    <location>
        <begin position="179"/>
        <end position="303"/>
    </location>
</feature>
<dbReference type="Pfam" id="PF00460">
    <property type="entry name" value="Flg_bb_rod"/>
    <property type="match status" value="1"/>
</dbReference>
<organism evidence="10 11">
    <name type="scientific">Candidatus Liberibacter americanus str. Sao Paulo</name>
    <dbReference type="NCBI Taxonomy" id="1261131"/>
    <lineage>
        <taxon>Bacteria</taxon>
        <taxon>Pseudomonadati</taxon>
        <taxon>Pseudomonadota</taxon>
        <taxon>Alphaproteobacteria</taxon>
        <taxon>Hyphomicrobiales</taxon>
        <taxon>Rhizobiaceae</taxon>
        <taxon>Liberibacter</taxon>
    </lineage>
</organism>
<dbReference type="InterPro" id="IPR010930">
    <property type="entry name" value="Flg_bb/hook_C_dom"/>
</dbReference>
<dbReference type="Gene3D" id="2.60.98.20">
    <property type="entry name" value="Flagellar hook protein FlgE"/>
    <property type="match status" value="1"/>
</dbReference>
<evidence type="ECO:0000256" key="4">
    <source>
        <dbReference type="ARBA" id="ARBA00023143"/>
    </source>
</evidence>
<feature type="domain" description="Flagellar basal-body/hook protein C-terminal" evidence="7">
    <location>
        <begin position="377"/>
        <end position="419"/>
    </location>
</feature>
<name>U6B7Q5_9HYPH</name>
<dbReference type="InterPro" id="IPR019776">
    <property type="entry name" value="Flagellar_basal_body_rod_CS"/>
</dbReference>
<dbReference type="PATRIC" id="fig|1261131.3.peg.376"/>
<feature type="domain" description="Flagellar hook protein FlgE/F/G-like D1" evidence="9">
    <location>
        <begin position="84"/>
        <end position="126"/>
    </location>
</feature>
<comment type="similarity">
    <text evidence="2 5">Belongs to the flagella basal body rod proteins family.</text>
</comment>
<dbReference type="KEGG" id="lar:lam_390"/>
<evidence type="ECO:0000313" key="11">
    <source>
        <dbReference type="Proteomes" id="UP000017862"/>
    </source>
</evidence>
<evidence type="ECO:0000256" key="2">
    <source>
        <dbReference type="ARBA" id="ARBA00009677"/>
    </source>
</evidence>
<dbReference type="PROSITE" id="PS00588">
    <property type="entry name" value="FLAGELLA_BB_ROD"/>
    <property type="match status" value="1"/>
</dbReference>
<dbReference type="InterPro" id="IPR001444">
    <property type="entry name" value="Flag_bb_rod_N"/>
</dbReference>
<evidence type="ECO:0000256" key="3">
    <source>
        <dbReference type="ARBA" id="ARBA00019015"/>
    </source>
</evidence>
<feature type="domain" description="Flagellar basal body rod protein N-terminal" evidence="6">
    <location>
        <begin position="7"/>
        <end position="37"/>
    </location>
</feature>
<dbReference type="Pfam" id="PF07559">
    <property type="entry name" value="FlgE_D2"/>
    <property type="match status" value="1"/>
</dbReference>